<sequence>MLCLVCKNNCIAIAKVMIAEGASVNVKDFERNSPLHLAMCNSNTEVIDHLLRNNADKEAKNDKEETAALVVARWCQNVQCIRMLNY</sequence>
<dbReference type="InterPro" id="IPR036770">
    <property type="entry name" value="Ankyrin_rpt-contain_sf"/>
</dbReference>
<evidence type="ECO:0000256" key="2">
    <source>
        <dbReference type="ARBA" id="ARBA00023043"/>
    </source>
</evidence>
<dbReference type="Gene3D" id="1.25.40.20">
    <property type="entry name" value="Ankyrin repeat-containing domain"/>
    <property type="match status" value="1"/>
</dbReference>
<comment type="caution">
    <text evidence="4">The sequence shown here is derived from an EMBL/GenBank/DDBJ whole genome shotgun (WGS) entry which is preliminary data.</text>
</comment>
<evidence type="ECO:0000256" key="1">
    <source>
        <dbReference type="ARBA" id="ARBA00022737"/>
    </source>
</evidence>
<name>A0A1E7QLI2_WOLPI</name>
<keyword evidence="5" id="KW-1185">Reference proteome</keyword>
<dbReference type="RefSeq" id="WP_081326506.1">
    <property type="nucleotide sequence ID" value="NZ_MJMG01000001.1"/>
</dbReference>
<evidence type="ECO:0000313" key="4">
    <source>
        <dbReference type="EMBL" id="OEY87074.1"/>
    </source>
</evidence>
<evidence type="ECO:0000256" key="3">
    <source>
        <dbReference type="PROSITE-ProRule" id="PRU00023"/>
    </source>
</evidence>
<dbReference type="Pfam" id="PF12796">
    <property type="entry name" value="Ank_2"/>
    <property type="match status" value="1"/>
</dbReference>
<dbReference type="PANTHER" id="PTHR24198">
    <property type="entry name" value="ANKYRIN REPEAT AND PROTEIN KINASE DOMAIN-CONTAINING PROTEIN"/>
    <property type="match status" value="1"/>
</dbReference>
<dbReference type="SUPFAM" id="SSF48403">
    <property type="entry name" value="Ankyrin repeat"/>
    <property type="match status" value="1"/>
</dbReference>
<proteinExistence type="predicted"/>
<dbReference type="PROSITE" id="PS50297">
    <property type="entry name" value="ANK_REP_REGION"/>
    <property type="match status" value="1"/>
</dbReference>
<dbReference type="Proteomes" id="UP000175679">
    <property type="component" value="Unassembled WGS sequence"/>
</dbReference>
<gene>
    <name evidence="4" type="ORF">BIY23_01135</name>
</gene>
<keyword evidence="1" id="KW-0677">Repeat</keyword>
<feature type="repeat" description="ANK" evidence="3">
    <location>
        <begin position="30"/>
        <end position="62"/>
    </location>
</feature>
<dbReference type="PROSITE" id="PS50088">
    <property type="entry name" value="ANK_REPEAT"/>
    <property type="match status" value="1"/>
</dbReference>
<reference evidence="4 5" key="1">
    <citation type="submission" date="2016-09" db="EMBL/GenBank/DDBJ databases">
        <title>Genomic evidence for plant-parasitic nematodes as the earliest Wolbachia hosts.</title>
        <authorList>
            <person name="Brown A.M."/>
            <person name="Wasala S.K."/>
            <person name="Howe D.K."/>
            <person name="Peetz A.B."/>
            <person name="Zasada I.A."/>
            <person name="Denver D.R."/>
        </authorList>
    </citation>
    <scope>NUCLEOTIDE SEQUENCE [LARGE SCALE GENOMIC DNA]</scope>
    <source>
        <strain evidence="5">wPpe</strain>
    </source>
</reference>
<dbReference type="OrthoDB" id="407974at2"/>
<accession>A0A1E7QLI2</accession>
<keyword evidence="2 3" id="KW-0040">ANK repeat</keyword>
<evidence type="ECO:0000313" key="5">
    <source>
        <dbReference type="Proteomes" id="UP000175679"/>
    </source>
</evidence>
<dbReference type="InterPro" id="IPR002110">
    <property type="entry name" value="Ankyrin_rpt"/>
</dbReference>
<dbReference type="EMBL" id="MJMG01000001">
    <property type="protein sequence ID" value="OEY87074.1"/>
    <property type="molecule type" value="Genomic_DNA"/>
</dbReference>
<dbReference type="PANTHER" id="PTHR24198:SF165">
    <property type="entry name" value="ANKYRIN REPEAT-CONTAINING PROTEIN-RELATED"/>
    <property type="match status" value="1"/>
</dbReference>
<dbReference type="AlphaFoldDB" id="A0A1E7QLI2"/>
<dbReference type="SMART" id="SM00248">
    <property type="entry name" value="ANK"/>
    <property type="match status" value="1"/>
</dbReference>
<organism evidence="4 5">
    <name type="scientific">Wolbachia pipientis</name>
    <dbReference type="NCBI Taxonomy" id="955"/>
    <lineage>
        <taxon>Bacteria</taxon>
        <taxon>Pseudomonadati</taxon>
        <taxon>Pseudomonadota</taxon>
        <taxon>Alphaproteobacteria</taxon>
        <taxon>Rickettsiales</taxon>
        <taxon>Anaplasmataceae</taxon>
        <taxon>Wolbachieae</taxon>
        <taxon>Wolbachia</taxon>
    </lineage>
</organism>
<protein>
    <submittedName>
        <fullName evidence="4">Uncharacterized protein</fullName>
    </submittedName>
</protein>